<comment type="function">
    <text evidence="6">Catalyzes the reduction of dTDP-6-deoxy-L-lyxo-4-hexulose to yield dTDP-L-rhamnose.</text>
</comment>
<evidence type="ECO:0000256" key="2">
    <source>
        <dbReference type="ARBA" id="ARBA00010944"/>
    </source>
</evidence>
<evidence type="ECO:0000259" key="7">
    <source>
        <dbReference type="Pfam" id="PF04321"/>
    </source>
</evidence>
<dbReference type="Gene3D" id="3.90.25.10">
    <property type="entry name" value="UDP-galactose 4-epimerase, domain 1"/>
    <property type="match status" value="1"/>
</dbReference>
<comment type="pathway">
    <text evidence="1 6">Carbohydrate biosynthesis; dTDP-L-rhamnose biosynthesis.</text>
</comment>
<proteinExistence type="inferred from homology"/>
<reference evidence="8 9" key="1">
    <citation type="submission" date="2019-02" db="EMBL/GenBank/DDBJ databases">
        <title>Deep-cultivation of Planctomycetes and their phenomic and genomic characterization uncovers novel biology.</title>
        <authorList>
            <person name="Wiegand S."/>
            <person name="Jogler M."/>
            <person name="Boedeker C."/>
            <person name="Pinto D."/>
            <person name="Vollmers J."/>
            <person name="Rivas-Marin E."/>
            <person name="Kohn T."/>
            <person name="Peeters S.H."/>
            <person name="Heuer A."/>
            <person name="Rast P."/>
            <person name="Oberbeckmann S."/>
            <person name="Bunk B."/>
            <person name="Jeske O."/>
            <person name="Meyerdierks A."/>
            <person name="Storesund J.E."/>
            <person name="Kallscheuer N."/>
            <person name="Luecker S."/>
            <person name="Lage O.M."/>
            <person name="Pohl T."/>
            <person name="Merkel B.J."/>
            <person name="Hornburger P."/>
            <person name="Mueller R.-W."/>
            <person name="Bruemmer F."/>
            <person name="Labrenz M."/>
            <person name="Spormann A.M."/>
            <person name="Op den Camp H."/>
            <person name="Overmann J."/>
            <person name="Amann R."/>
            <person name="Jetten M.S.M."/>
            <person name="Mascher T."/>
            <person name="Medema M.H."/>
            <person name="Devos D.P."/>
            <person name="Kaster A.-K."/>
            <person name="Ovreas L."/>
            <person name="Rohde M."/>
            <person name="Galperin M.Y."/>
            <person name="Jogler C."/>
        </authorList>
    </citation>
    <scope>NUCLEOTIDE SEQUENCE [LARGE SCALE GENOMIC DNA]</scope>
    <source>
        <strain evidence="8 9">Pla85_3_4</strain>
    </source>
</reference>
<sequence>MTKADDTSSRVLVTGASGQLGSALIRRLGGVAIGLTRADLDLADPQAIRDCVRRHSPQVVINAAAYTQVDQAEQESERCFAINAAAVEVLTEACQNVGARLVHISTDYVFGEPGQRQPFTESDPPCPRGVYACSKQEGELQALRDPQSLVIRTCGLYGHGGRNFVETMLRLGQERDRLRVVDDQVCTPSSVEQVAAAVLWLARSRQTGLLHVANQGATTWFGFAAEIFHRSELAVELEPITTAQYGAPAPRPAYSVLDTSLFQSLGGPGLSAWDAALAEYLAARSSS</sequence>
<dbReference type="InterPro" id="IPR005913">
    <property type="entry name" value="dTDP_dehydrorham_reduct"/>
</dbReference>
<keyword evidence="6" id="KW-0521">NADP</keyword>
<comment type="similarity">
    <text evidence="2 6">Belongs to the dTDP-4-dehydrorhamnose reductase family.</text>
</comment>
<dbReference type="PANTHER" id="PTHR10491:SF4">
    <property type="entry name" value="METHIONINE ADENOSYLTRANSFERASE 2 SUBUNIT BETA"/>
    <property type="match status" value="1"/>
</dbReference>
<dbReference type="EMBL" id="CP036433">
    <property type="protein sequence ID" value="QDU95452.1"/>
    <property type="molecule type" value="Genomic_DNA"/>
</dbReference>
<evidence type="ECO:0000313" key="9">
    <source>
        <dbReference type="Proteomes" id="UP000317648"/>
    </source>
</evidence>
<dbReference type="InterPro" id="IPR036291">
    <property type="entry name" value="NAD(P)-bd_dom_sf"/>
</dbReference>
<dbReference type="GO" id="GO:0019305">
    <property type="term" value="P:dTDP-rhamnose biosynthetic process"/>
    <property type="evidence" value="ECO:0007669"/>
    <property type="project" value="UniProtKB-UniPathway"/>
</dbReference>
<keyword evidence="6 8" id="KW-0560">Oxidoreductase</keyword>
<evidence type="ECO:0000313" key="8">
    <source>
        <dbReference type="EMBL" id="QDU95452.1"/>
    </source>
</evidence>
<dbReference type="KEGG" id="lcre:Pla8534_32670"/>
<name>A0A518DUD3_9BACT</name>
<dbReference type="CDD" id="cd05254">
    <property type="entry name" value="dTDP_HR_like_SDR_e"/>
    <property type="match status" value="1"/>
</dbReference>
<gene>
    <name evidence="8" type="primary">strL</name>
    <name evidence="8" type="ORF">Pla8534_32670</name>
</gene>
<dbReference type="SUPFAM" id="SSF51735">
    <property type="entry name" value="NAD(P)-binding Rossmann-fold domains"/>
    <property type="match status" value="1"/>
</dbReference>
<dbReference type="Proteomes" id="UP000317648">
    <property type="component" value="Chromosome"/>
</dbReference>
<organism evidence="8 9">
    <name type="scientific">Lignipirellula cremea</name>
    <dbReference type="NCBI Taxonomy" id="2528010"/>
    <lineage>
        <taxon>Bacteria</taxon>
        <taxon>Pseudomonadati</taxon>
        <taxon>Planctomycetota</taxon>
        <taxon>Planctomycetia</taxon>
        <taxon>Pirellulales</taxon>
        <taxon>Pirellulaceae</taxon>
        <taxon>Lignipirellula</taxon>
    </lineage>
</organism>
<evidence type="ECO:0000256" key="3">
    <source>
        <dbReference type="ARBA" id="ARBA00012929"/>
    </source>
</evidence>
<dbReference type="NCBIfam" id="TIGR01214">
    <property type="entry name" value="rmlD"/>
    <property type="match status" value="1"/>
</dbReference>
<dbReference type="Pfam" id="PF04321">
    <property type="entry name" value="RmlD_sub_bind"/>
    <property type="match status" value="1"/>
</dbReference>
<dbReference type="UniPathway" id="UPA00124"/>
<dbReference type="EC" id="1.1.1.133" evidence="3 6"/>
<accession>A0A518DUD3</accession>
<comment type="catalytic activity">
    <reaction evidence="5">
        <text>dTDP-beta-L-rhamnose + NADP(+) = dTDP-4-dehydro-beta-L-rhamnose + NADPH + H(+)</text>
        <dbReference type="Rhea" id="RHEA:21796"/>
        <dbReference type="ChEBI" id="CHEBI:15378"/>
        <dbReference type="ChEBI" id="CHEBI:57510"/>
        <dbReference type="ChEBI" id="CHEBI:57783"/>
        <dbReference type="ChEBI" id="CHEBI:58349"/>
        <dbReference type="ChEBI" id="CHEBI:62830"/>
        <dbReference type="EC" id="1.1.1.133"/>
    </reaction>
</comment>
<evidence type="ECO:0000256" key="4">
    <source>
        <dbReference type="ARBA" id="ARBA00017099"/>
    </source>
</evidence>
<dbReference type="AlphaFoldDB" id="A0A518DUD3"/>
<evidence type="ECO:0000256" key="1">
    <source>
        <dbReference type="ARBA" id="ARBA00004781"/>
    </source>
</evidence>
<dbReference type="PANTHER" id="PTHR10491">
    <property type="entry name" value="DTDP-4-DEHYDRORHAMNOSE REDUCTASE"/>
    <property type="match status" value="1"/>
</dbReference>
<dbReference type="InterPro" id="IPR029903">
    <property type="entry name" value="RmlD-like-bd"/>
</dbReference>
<protein>
    <recommendedName>
        <fullName evidence="4 6">dTDP-4-dehydrorhamnose reductase</fullName>
        <ecNumber evidence="3 6">1.1.1.133</ecNumber>
    </recommendedName>
</protein>
<dbReference type="RefSeq" id="WP_197443331.1">
    <property type="nucleotide sequence ID" value="NZ_CP036433.1"/>
</dbReference>
<dbReference type="GO" id="GO:0008831">
    <property type="term" value="F:dTDP-4-dehydrorhamnose reductase activity"/>
    <property type="evidence" value="ECO:0007669"/>
    <property type="project" value="UniProtKB-EC"/>
</dbReference>
<keyword evidence="9" id="KW-1185">Reference proteome</keyword>
<dbReference type="Gene3D" id="3.40.50.720">
    <property type="entry name" value="NAD(P)-binding Rossmann-like Domain"/>
    <property type="match status" value="1"/>
</dbReference>
<feature type="domain" description="RmlD-like substrate binding" evidence="7">
    <location>
        <begin position="10"/>
        <end position="283"/>
    </location>
</feature>
<evidence type="ECO:0000256" key="5">
    <source>
        <dbReference type="ARBA" id="ARBA00048200"/>
    </source>
</evidence>
<evidence type="ECO:0000256" key="6">
    <source>
        <dbReference type="RuleBase" id="RU364082"/>
    </source>
</evidence>